<protein>
    <submittedName>
        <fullName evidence="2">Uncharacterized protein</fullName>
    </submittedName>
</protein>
<keyword evidence="3" id="KW-1185">Reference proteome</keyword>
<sequence length="115" mass="13224">MSVNRKPPASNGRLPSNMKSWKVNEPLHASNSPRTCKWKPLLLWFFGFVAMGTVWFILSFNSNYLVNKENEAICEEKARILLRRYNVSREQIHALVSSFPGSDQVKYTLPHSSNL</sequence>
<accession>A0AA86T4M0</accession>
<name>A0AA86T4M0_9FABA</name>
<evidence type="ECO:0000256" key="1">
    <source>
        <dbReference type="SAM" id="Phobius"/>
    </source>
</evidence>
<dbReference type="Proteomes" id="UP001189624">
    <property type="component" value="Chromosome 8"/>
</dbReference>
<dbReference type="EMBL" id="OY731405">
    <property type="protein sequence ID" value="CAJ1971585.1"/>
    <property type="molecule type" value="Genomic_DNA"/>
</dbReference>
<dbReference type="AlphaFoldDB" id="A0AA86T4M0"/>
<keyword evidence="1" id="KW-0472">Membrane</keyword>
<evidence type="ECO:0000313" key="2">
    <source>
        <dbReference type="EMBL" id="CAJ1971585.1"/>
    </source>
</evidence>
<dbReference type="Gramene" id="rna-AYBTSS11_LOCUS23586">
    <property type="protein sequence ID" value="CAJ1971585.1"/>
    <property type="gene ID" value="gene-AYBTSS11_LOCUS23586"/>
</dbReference>
<dbReference type="Gene3D" id="6.10.250.1190">
    <property type="match status" value="1"/>
</dbReference>
<evidence type="ECO:0000313" key="3">
    <source>
        <dbReference type="Proteomes" id="UP001189624"/>
    </source>
</evidence>
<organism evidence="2 3">
    <name type="scientific">Sphenostylis stenocarpa</name>
    <dbReference type="NCBI Taxonomy" id="92480"/>
    <lineage>
        <taxon>Eukaryota</taxon>
        <taxon>Viridiplantae</taxon>
        <taxon>Streptophyta</taxon>
        <taxon>Embryophyta</taxon>
        <taxon>Tracheophyta</taxon>
        <taxon>Spermatophyta</taxon>
        <taxon>Magnoliopsida</taxon>
        <taxon>eudicotyledons</taxon>
        <taxon>Gunneridae</taxon>
        <taxon>Pentapetalae</taxon>
        <taxon>rosids</taxon>
        <taxon>fabids</taxon>
        <taxon>Fabales</taxon>
        <taxon>Fabaceae</taxon>
        <taxon>Papilionoideae</taxon>
        <taxon>50 kb inversion clade</taxon>
        <taxon>NPAAA clade</taxon>
        <taxon>indigoferoid/millettioid clade</taxon>
        <taxon>Phaseoleae</taxon>
        <taxon>Sphenostylis</taxon>
    </lineage>
</organism>
<gene>
    <name evidence="2" type="ORF">AYBTSS11_LOCUS23586</name>
</gene>
<keyword evidence="1" id="KW-0812">Transmembrane</keyword>
<feature type="transmembrane region" description="Helical" evidence="1">
    <location>
        <begin position="41"/>
        <end position="60"/>
    </location>
</feature>
<keyword evidence="1" id="KW-1133">Transmembrane helix</keyword>
<proteinExistence type="predicted"/>
<reference evidence="2" key="1">
    <citation type="submission" date="2023-10" db="EMBL/GenBank/DDBJ databases">
        <authorList>
            <person name="Domelevo Entfellner J.-B."/>
        </authorList>
    </citation>
    <scope>NUCLEOTIDE SEQUENCE</scope>
</reference>